<evidence type="ECO:0000256" key="1">
    <source>
        <dbReference type="ARBA" id="ARBA00004141"/>
    </source>
</evidence>
<dbReference type="Pfam" id="PF04138">
    <property type="entry name" value="GtrA_DPMS_TM"/>
    <property type="match status" value="1"/>
</dbReference>
<dbReference type="KEGG" id="pacp:FAZ97_04280"/>
<comment type="similarity">
    <text evidence="2">Belongs to the GtrA family.</text>
</comment>
<evidence type="ECO:0000313" key="8">
    <source>
        <dbReference type="EMBL" id="QGZ54199.1"/>
    </source>
</evidence>
<reference evidence="8 9" key="1">
    <citation type="submission" date="2019-12" db="EMBL/GenBank/DDBJ databases">
        <title>Paraburkholderia acidiphila 7Q-K02 sp. nov and Paraburkholderia acidisoli DHF22 sp. nov., two strains isolated from forest soil.</title>
        <authorList>
            <person name="Gao Z."/>
            <person name="Qiu L."/>
        </authorList>
    </citation>
    <scope>NUCLEOTIDE SEQUENCE [LARGE SCALE GENOMIC DNA]</scope>
    <source>
        <strain evidence="8 9">7Q-K02</strain>
    </source>
</reference>
<keyword evidence="9" id="KW-1185">Reference proteome</keyword>
<dbReference type="AlphaFoldDB" id="A0A7Z2G3P2"/>
<dbReference type="InterPro" id="IPR051401">
    <property type="entry name" value="GtrA_CellWall_Glycosyl"/>
</dbReference>
<proteinExistence type="inferred from homology"/>
<feature type="domain" description="GtrA/DPMS transmembrane" evidence="7">
    <location>
        <begin position="12"/>
        <end position="125"/>
    </location>
</feature>
<name>A0A7Z2G3P2_9BURK</name>
<evidence type="ECO:0000256" key="2">
    <source>
        <dbReference type="ARBA" id="ARBA00009399"/>
    </source>
</evidence>
<evidence type="ECO:0000313" key="9">
    <source>
        <dbReference type="Proteomes" id="UP000434209"/>
    </source>
</evidence>
<feature type="transmembrane region" description="Helical" evidence="6">
    <location>
        <begin position="32"/>
        <end position="55"/>
    </location>
</feature>
<dbReference type="RefSeq" id="WP_158757347.1">
    <property type="nucleotide sequence ID" value="NZ_CP046909.1"/>
</dbReference>
<keyword evidence="5 6" id="KW-0472">Membrane</keyword>
<keyword evidence="4 6" id="KW-1133">Transmembrane helix</keyword>
<evidence type="ECO:0000256" key="6">
    <source>
        <dbReference type="SAM" id="Phobius"/>
    </source>
</evidence>
<keyword evidence="3 6" id="KW-0812">Transmembrane</keyword>
<protein>
    <submittedName>
        <fullName evidence="8">GtrA family protein</fullName>
    </submittedName>
</protein>
<sequence length="135" mass="13934">MKPAALLRFAGYACVGATGTAAQYAVLSALVFLDLSGAVVASCIGAIAGAIVNYVLNYRFTFKASATHGRSAPRFALVAAAGIVLNGALMNGLTGHLNVSWLPAQIVTTACVLLLTYTASAMWTFRPAASDRLSH</sequence>
<feature type="transmembrane region" description="Helical" evidence="6">
    <location>
        <begin position="75"/>
        <end position="94"/>
    </location>
</feature>
<evidence type="ECO:0000256" key="4">
    <source>
        <dbReference type="ARBA" id="ARBA00022989"/>
    </source>
</evidence>
<evidence type="ECO:0000256" key="5">
    <source>
        <dbReference type="ARBA" id="ARBA00023136"/>
    </source>
</evidence>
<dbReference type="GO" id="GO:0005886">
    <property type="term" value="C:plasma membrane"/>
    <property type="evidence" value="ECO:0007669"/>
    <property type="project" value="TreeGrafter"/>
</dbReference>
<gene>
    <name evidence="8" type="ORF">FAZ97_04280</name>
</gene>
<feature type="transmembrane region" description="Helical" evidence="6">
    <location>
        <begin position="106"/>
        <end position="125"/>
    </location>
</feature>
<dbReference type="OrthoDB" id="5296904at2"/>
<dbReference type="InterPro" id="IPR007267">
    <property type="entry name" value="GtrA_DPMS_TM"/>
</dbReference>
<evidence type="ECO:0000259" key="7">
    <source>
        <dbReference type="Pfam" id="PF04138"/>
    </source>
</evidence>
<evidence type="ECO:0000256" key="3">
    <source>
        <dbReference type="ARBA" id="ARBA00022692"/>
    </source>
</evidence>
<comment type="subcellular location">
    <subcellularLocation>
        <location evidence="1">Membrane</location>
        <topology evidence="1">Multi-pass membrane protein</topology>
    </subcellularLocation>
</comment>
<dbReference type="GO" id="GO:0000271">
    <property type="term" value="P:polysaccharide biosynthetic process"/>
    <property type="evidence" value="ECO:0007669"/>
    <property type="project" value="InterPro"/>
</dbReference>
<dbReference type="Proteomes" id="UP000434209">
    <property type="component" value="Chromosome 1"/>
</dbReference>
<dbReference type="EMBL" id="CP046909">
    <property type="protein sequence ID" value="QGZ54199.1"/>
    <property type="molecule type" value="Genomic_DNA"/>
</dbReference>
<accession>A0A7Z2G3P2</accession>
<organism evidence="8 9">
    <name type="scientific">Paraburkholderia acidiphila</name>
    <dbReference type="NCBI Taxonomy" id="2571747"/>
    <lineage>
        <taxon>Bacteria</taxon>
        <taxon>Pseudomonadati</taxon>
        <taxon>Pseudomonadota</taxon>
        <taxon>Betaproteobacteria</taxon>
        <taxon>Burkholderiales</taxon>
        <taxon>Burkholderiaceae</taxon>
        <taxon>Paraburkholderia</taxon>
    </lineage>
</organism>
<dbReference type="PANTHER" id="PTHR38459">
    <property type="entry name" value="PROPHAGE BACTOPRENOL-LINKED GLUCOSE TRANSLOCASE HOMOLOG"/>
    <property type="match status" value="1"/>
</dbReference>
<dbReference type="PANTHER" id="PTHR38459:SF1">
    <property type="entry name" value="PROPHAGE BACTOPRENOL-LINKED GLUCOSE TRANSLOCASE HOMOLOG"/>
    <property type="match status" value="1"/>
</dbReference>